<feature type="domain" description="R3H" evidence="1">
    <location>
        <begin position="177"/>
        <end position="243"/>
    </location>
</feature>
<evidence type="ECO:0000259" key="1">
    <source>
        <dbReference type="PROSITE" id="PS51061"/>
    </source>
</evidence>
<gene>
    <name evidence="2" type="ordered locus">Smon_0096</name>
</gene>
<dbReference type="STRING" id="519441.Smon_0096"/>
<dbReference type="InterPro" id="IPR001374">
    <property type="entry name" value="R3H_dom"/>
</dbReference>
<dbReference type="eggNOG" id="COG1847">
    <property type="taxonomic scope" value="Bacteria"/>
</dbReference>
<dbReference type="AlphaFoldDB" id="D1AWB6"/>
<name>D1AWB6_STRM9</name>
<dbReference type="Gene3D" id="3.30.300.20">
    <property type="match status" value="1"/>
</dbReference>
<dbReference type="InterPro" id="IPR039247">
    <property type="entry name" value="KhpB"/>
</dbReference>
<dbReference type="HOGENOM" id="CLU_042512_1_0_0"/>
<dbReference type="GO" id="GO:0003723">
    <property type="term" value="F:RNA binding"/>
    <property type="evidence" value="ECO:0007669"/>
    <property type="project" value="InterPro"/>
</dbReference>
<proteinExistence type="predicted"/>
<dbReference type="KEGG" id="smf:Smon_0096"/>
<sequence>MSEKIFHSKSEAELRERIKELITLAEDETIVIKELKKPFKFLFFSMNGKYSVNIVKKGSEKEKIVNKPVKKEQVKKTNVKKEKPVKKQVVKAVSEKDKKADRLNIVIKEFLATANLNISIKEITVTDNIYKVELIGDEIRYIIGEKGISLVSLEYLLMSLEEFKNVKIFIDSNNYKEKRENILRELAQKTAKNVIKTQRKIKLNPMPSRERKIIHEEISKIEGLETISVGVEPKRCLIIKLKNKK</sequence>
<reference evidence="2 3" key="1">
    <citation type="journal article" date="2009" name="Stand. Genomic Sci.">
        <title>Complete genome sequence of Streptobacillus moniliformis type strain (9901T).</title>
        <authorList>
            <person name="Nolan M."/>
            <person name="Gronow S."/>
            <person name="Lapidus A."/>
            <person name="Ivanova N."/>
            <person name="Copeland A."/>
            <person name="Lucas S."/>
            <person name="Del Rio T.G."/>
            <person name="Chen F."/>
            <person name="Tice H."/>
            <person name="Pitluck S."/>
            <person name="Cheng J.F."/>
            <person name="Sims D."/>
            <person name="Meincke L."/>
            <person name="Bruce D."/>
            <person name="Goodwin L."/>
            <person name="Brettin T."/>
            <person name="Han C."/>
            <person name="Detter J.C."/>
            <person name="Ovchinikova G."/>
            <person name="Pati A."/>
            <person name="Mavromatis K."/>
            <person name="Mikhailova N."/>
            <person name="Chen A."/>
            <person name="Palaniappan K."/>
            <person name="Land M."/>
            <person name="Hauser L."/>
            <person name="Chang Y.J."/>
            <person name="Jeffries C.D."/>
            <person name="Rohde M."/>
            <person name="Sproer C."/>
            <person name="Goker M."/>
            <person name="Bristow J."/>
            <person name="Eisen J.A."/>
            <person name="Markowitz V."/>
            <person name="Hugenholtz P."/>
            <person name="Kyrpides N.C."/>
            <person name="Klenk H.P."/>
            <person name="Chain P."/>
        </authorList>
    </citation>
    <scope>NUCLEOTIDE SEQUENCE [LARGE SCALE GENOMIC DNA]</scope>
    <source>
        <strain evidence="3">ATCC 14647 / DSM 12112 / NCTC 10651 / 9901</strain>
    </source>
</reference>
<dbReference type="InterPro" id="IPR036867">
    <property type="entry name" value="R3H_dom_sf"/>
</dbReference>
<keyword evidence="3" id="KW-1185">Reference proteome</keyword>
<dbReference type="Gene3D" id="3.30.1370.50">
    <property type="entry name" value="R3H-like domain"/>
    <property type="match status" value="1"/>
</dbReference>
<dbReference type="SUPFAM" id="SSF82708">
    <property type="entry name" value="R3H domain"/>
    <property type="match status" value="1"/>
</dbReference>
<dbReference type="InterPro" id="IPR015946">
    <property type="entry name" value="KH_dom-like_a/b"/>
</dbReference>
<evidence type="ECO:0000313" key="2">
    <source>
        <dbReference type="EMBL" id="ACZ00592.1"/>
    </source>
</evidence>
<dbReference type="CDD" id="cd02644">
    <property type="entry name" value="R3H_jag"/>
    <property type="match status" value="1"/>
</dbReference>
<accession>D1AWB6</accession>
<dbReference type="GeneID" id="29673286"/>
<dbReference type="Proteomes" id="UP000002072">
    <property type="component" value="Chromosome"/>
</dbReference>
<dbReference type="EMBL" id="CP001779">
    <property type="protein sequence ID" value="ACZ00592.1"/>
    <property type="molecule type" value="Genomic_DNA"/>
</dbReference>
<dbReference type="OrthoDB" id="9794483at2"/>
<dbReference type="Pfam" id="PF01424">
    <property type="entry name" value="R3H"/>
    <property type="match status" value="1"/>
</dbReference>
<organism evidence="2 3">
    <name type="scientific">Streptobacillus moniliformis (strain ATCC 14647 / DSM 12112 / NCTC 10651 / 9901)</name>
    <dbReference type="NCBI Taxonomy" id="519441"/>
    <lineage>
        <taxon>Bacteria</taxon>
        <taxon>Fusobacteriati</taxon>
        <taxon>Fusobacteriota</taxon>
        <taxon>Fusobacteriia</taxon>
        <taxon>Fusobacteriales</taxon>
        <taxon>Leptotrichiaceae</taxon>
        <taxon>Streptobacillus</taxon>
    </lineage>
</organism>
<dbReference type="PANTHER" id="PTHR35800">
    <property type="entry name" value="PROTEIN JAG"/>
    <property type="match status" value="1"/>
</dbReference>
<protein>
    <submittedName>
        <fullName evidence="2">Single-stranded nucleic acid binding R3H domain protein</fullName>
    </submittedName>
</protein>
<dbReference type="InterPro" id="IPR034079">
    <property type="entry name" value="R3H_KhpB"/>
</dbReference>
<evidence type="ECO:0000313" key="3">
    <source>
        <dbReference type="Proteomes" id="UP000002072"/>
    </source>
</evidence>
<dbReference type="PANTHER" id="PTHR35800:SF1">
    <property type="entry name" value="RNA-BINDING PROTEIN KHPB"/>
    <property type="match status" value="1"/>
</dbReference>
<dbReference type="SMART" id="SM00393">
    <property type="entry name" value="R3H"/>
    <property type="match status" value="1"/>
</dbReference>
<dbReference type="RefSeq" id="WP_012858150.1">
    <property type="nucleotide sequence ID" value="NC_013515.1"/>
</dbReference>
<dbReference type="PROSITE" id="PS51061">
    <property type="entry name" value="R3H"/>
    <property type="match status" value="1"/>
</dbReference>